<accession>A0AAD4XSJ0</accession>
<proteinExistence type="predicted"/>
<comment type="caution">
    <text evidence="1">The sequence shown here is derived from an EMBL/GenBank/DDBJ whole genome shotgun (WGS) entry which is preliminary data.</text>
</comment>
<evidence type="ECO:0000313" key="1">
    <source>
        <dbReference type="EMBL" id="KAI3939924.1"/>
    </source>
</evidence>
<evidence type="ECO:0000313" key="2">
    <source>
        <dbReference type="Proteomes" id="UP001202328"/>
    </source>
</evidence>
<sequence>MSASDMIILNDEQFHVPKLPGPSPPETPSFTNCVALSTTLIRYICFFHCCKFLTIVRNTINTTTFTRAS</sequence>
<name>A0AAD4XSJ0_9MAGN</name>
<dbReference type="EMBL" id="JAJJMB010005286">
    <property type="protein sequence ID" value="KAI3939924.1"/>
    <property type="molecule type" value="Genomic_DNA"/>
</dbReference>
<gene>
    <name evidence="1" type="ORF">MKW98_029700</name>
</gene>
<keyword evidence="2" id="KW-1185">Reference proteome</keyword>
<reference evidence="1" key="1">
    <citation type="submission" date="2022-04" db="EMBL/GenBank/DDBJ databases">
        <title>A functionally conserved STORR gene fusion in Papaver species that diverged 16.8 million years ago.</title>
        <authorList>
            <person name="Catania T."/>
        </authorList>
    </citation>
    <scope>NUCLEOTIDE SEQUENCE</scope>
    <source>
        <strain evidence="1">S-188037</strain>
    </source>
</reference>
<dbReference type="AlphaFoldDB" id="A0AAD4XSJ0"/>
<dbReference type="Proteomes" id="UP001202328">
    <property type="component" value="Unassembled WGS sequence"/>
</dbReference>
<protein>
    <submittedName>
        <fullName evidence="1">Uncharacterized protein</fullName>
    </submittedName>
</protein>
<organism evidence="1 2">
    <name type="scientific">Papaver atlanticum</name>
    <dbReference type="NCBI Taxonomy" id="357466"/>
    <lineage>
        <taxon>Eukaryota</taxon>
        <taxon>Viridiplantae</taxon>
        <taxon>Streptophyta</taxon>
        <taxon>Embryophyta</taxon>
        <taxon>Tracheophyta</taxon>
        <taxon>Spermatophyta</taxon>
        <taxon>Magnoliopsida</taxon>
        <taxon>Ranunculales</taxon>
        <taxon>Papaveraceae</taxon>
        <taxon>Papaveroideae</taxon>
        <taxon>Papaver</taxon>
    </lineage>
</organism>